<proteinExistence type="predicted"/>
<sequence>MNRIVGVLCAAMLMGGTALAQTNEAAATVAQPTVPRLIRFAGQIAPEAAPSSTVARGITFSLYRSENDTSALWTETQNVSLEKDGKYTVLLGATKSEGLPADIFTSGEAQWLGIRVEGSHEKRVLLVSVPYALRAAQADTLAGHPALDFVTTDKLTTVVKEQIAQQTTTLGKGRTAAGAIKNAVSATPTNFTGSTTDQIVGVTQSSTGMGINVSSGTGYGVYSKSTGSALYGVSTSTSLAAYGVFGSSASAAGYGVFGSNTSPTGTAVGIRGTSSSPGGIAVYGTANTATGTATGVKGITQSPDGYGVFGQNTATTGVAIGFRGSTASTAGVAIYGTATATTGATTGMRATVASANGVAALFLNSAHGKLLSGIVGTSTEVFSVDGAGNIVGGSLNASFVQGASTTLGIFGGLFSGANGGGTAVSANGGAAAASATTAGAGLVATGGTLASGVTNATGGDGADFYGGDGDSGTGNGVSGTGGNVANAAAITGGYGGYFIGGGPNGDGLYAAPSIGGTGNAATLDGNVTVTGLLTTSSAARMQIDDPLDPESKILEHSGIQSSELLNVYSGNATIGANGRAAIKLPAWFEAVNTDFRYQLTPIGAPASLYVSAPIAKGAFEIAGGTPGMTVSWQITAVRKDPYHLAHPLQVETDKTAAQRGLYLHPEAYGASPDKRLGAVQHLPTNRKPRAAKGAVSKAPQDN</sequence>
<dbReference type="RefSeq" id="WP_011524888.1">
    <property type="nucleotide sequence ID" value="NC_008009.1"/>
</dbReference>
<name>Q1IJ61_KORVE</name>
<feature type="chain" id="PRO_5004191250" evidence="2">
    <location>
        <begin position="21"/>
        <end position="702"/>
    </location>
</feature>
<accession>Q1IJ61</accession>
<evidence type="ECO:0000256" key="2">
    <source>
        <dbReference type="SAM" id="SignalP"/>
    </source>
</evidence>
<dbReference type="KEGG" id="aba:Acid345_4089"/>
<reference evidence="3 4" key="1">
    <citation type="journal article" date="2009" name="Appl. Environ. Microbiol.">
        <title>Three genomes from the phylum Acidobacteria provide insight into the lifestyles of these microorganisms in soils.</title>
        <authorList>
            <person name="Ward N.L."/>
            <person name="Challacombe J.F."/>
            <person name="Janssen P.H."/>
            <person name="Henrissat B."/>
            <person name="Coutinho P.M."/>
            <person name="Wu M."/>
            <person name="Xie G."/>
            <person name="Haft D.H."/>
            <person name="Sait M."/>
            <person name="Badger J."/>
            <person name="Barabote R.D."/>
            <person name="Bradley B."/>
            <person name="Brettin T.S."/>
            <person name="Brinkac L.M."/>
            <person name="Bruce D."/>
            <person name="Creasy T."/>
            <person name="Daugherty S.C."/>
            <person name="Davidsen T.M."/>
            <person name="DeBoy R.T."/>
            <person name="Detter J.C."/>
            <person name="Dodson R.J."/>
            <person name="Durkin A.S."/>
            <person name="Ganapathy A."/>
            <person name="Gwinn-Giglio M."/>
            <person name="Han C.S."/>
            <person name="Khouri H."/>
            <person name="Kiss H."/>
            <person name="Kothari S.P."/>
            <person name="Madupu R."/>
            <person name="Nelson K.E."/>
            <person name="Nelson W.C."/>
            <person name="Paulsen I."/>
            <person name="Penn K."/>
            <person name="Ren Q."/>
            <person name="Rosovitz M.J."/>
            <person name="Selengut J.D."/>
            <person name="Shrivastava S."/>
            <person name="Sullivan S.A."/>
            <person name="Tapia R."/>
            <person name="Thompson L.S."/>
            <person name="Watkins K.L."/>
            <person name="Yang Q."/>
            <person name="Yu C."/>
            <person name="Zafar N."/>
            <person name="Zhou L."/>
            <person name="Kuske C.R."/>
        </authorList>
    </citation>
    <scope>NUCLEOTIDE SEQUENCE [LARGE SCALE GENOMIC DNA]</scope>
    <source>
        <strain evidence="3 4">Ellin345</strain>
    </source>
</reference>
<protein>
    <submittedName>
        <fullName evidence="3">Uncharacterized protein</fullName>
    </submittedName>
</protein>
<dbReference type="AlphaFoldDB" id="Q1IJ61"/>
<keyword evidence="2" id="KW-0732">Signal</keyword>
<evidence type="ECO:0000256" key="1">
    <source>
        <dbReference type="SAM" id="MobiDB-lite"/>
    </source>
</evidence>
<dbReference type="STRING" id="204669.Acid345_4089"/>
<keyword evidence="4" id="KW-1185">Reference proteome</keyword>
<dbReference type="EMBL" id="CP000360">
    <property type="protein sequence ID" value="ABF43089.1"/>
    <property type="molecule type" value="Genomic_DNA"/>
</dbReference>
<dbReference type="EnsemblBacteria" id="ABF43089">
    <property type="protein sequence ID" value="ABF43089"/>
    <property type="gene ID" value="Acid345_4089"/>
</dbReference>
<evidence type="ECO:0000313" key="4">
    <source>
        <dbReference type="Proteomes" id="UP000002432"/>
    </source>
</evidence>
<dbReference type="HOGENOM" id="CLU_366304_0_0_0"/>
<dbReference type="Proteomes" id="UP000002432">
    <property type="component" value="Chromosome"/>
</dbReference>
<feature type="region of interest" description="Disordered" evidence="1">
    <location>
        <begin position="671"/>
        <end position="702"/>
    </location>
</feature>
<gene>
    <name evidence="3" type="ordered locus">Acid345_4089</name>
</gene>
<organism evidence="3 4">
    <name type="scientific">Koribacter versatilis (strain Ellin345)</name>
    <dbReference type="NCBI Taxonomy" id="204669"/>
    <lineage>
        <taxon>Bacteria</taxon>
        <taxon>Pseudomonadati</taxon>
        <taxon>Acidobacteriota</taxon>
        <taxon>Terriglobia</taxon>
        <taxon>Terriglobales</taxon>
        <taxon>Candidatus Korobacteraceae</taxon>
        <taxon>Candidatus Korobacter</taxon>
    </lineage>
</organism>
<dbReference type="eggNOG" id="COG5295">
    <property type="taxonomic scope" value="Bacteria"/>
</dbReference>
<dbReference type="OrthoDB" id="966072at2"/>
<feature type="signal peptide" evidence="2">
    <location>
        <begin position="1"/>
        <end position="20"/>
    </location>
</feature>
<evidence type="ECO:0000313" key="3">
    <source>
        <dbReference type="EMBL" id="ABF43089.1"/>
    </source>
</evidence>